<dbReference type="EMBL" id="JAIEZQ010000002">
    <property type="protein sequence ID" value="MBY9075270.1"/>
    <property type="molecule type" value="Genomic_DNA"/>
</dbReference>
<dbReference type="InterPro" id="IPR025443">
    <property type="entry name" value="DUF4307"/>
</dbReference>
<accession>A0ABS7RJP7</accession>
<dbReference type="RefSeq" id="WP_221025037.1">
    <property type="nucleotide sequence ID" value="NZ_JAIEZQ010000002.1"/>
</dbReference>
<evidence type="ECO:0000313" key="2">
    <source>
        <dbReference type="EMBL" id="MBY9075270.1"/>
    </source>
</evidence>
<feature type="transmembrane region" description="Helical" evidence="1">
    <location>
        <begin position="18"/>
        <end position="39"/>
    </location>
</feature>
<dbReference type="Pfam" id="PF14155">
    <property type="entry name" value="DUF4307"/>
    <property type="match status" value="1"/>
</dbReference>
<name>A0ABS7RJP7_9ACTN</name>
<comment type="caution">
    <text evidence="2">The sequence shown here is derived from an EMBL/GenBank/DDBJ whole genome shotgun (WGS) entry which is preliminary data.</text>
</comment>
<keyword evidence="1" id="KW-1133">Transmembrane helix</keyword>
<evidence type="ECO:0000313" key="3">
    <source>
        <dbReference type="Proteomes" id="UP000754710"/>
    </source>
</evidence>
<dbReference type="Proteomes" id="UP000754710">
    <property type="component" value="Unassembled WGS sequence"/>
</dbReference>
<keyword evidence="1" id="KW-0812">Transmembrane</keyword>
<keyword evidence="1" id="KW-0472">Membrane</keyword>
<proteinExistence type="predicted"/>
<evidence type="ECO:0000256" key="1">
    <source>
        <dbReference type="SAM" id="Phobius"/>
    </source>
</evidence>
<gene>
    <name evidence="2" type="ORF">K1X13_10615</name>
</gene>
<keyword evidence="3" id="KW-1185">Reference proteome</keyword>
<organism evidence="2 3">
    <name type="scientific">Nocardioides jiangsuensis</name>
    <dbReference type="NCBI Taxonomy" id="2866161"/>
    <lineage>
        <taxon>Bacteria</taxon>
        <taxon>Bacillati</taxon>
        <taxon>Actinomycetota</taxon>
        <taxon>Actinomycetes</taxon>
        <taxon>Propionibacteriales</taxon>
        <taxon>Nocardioidaceae</taxon>
        <taxon>Nocardioides</taxon>
    </lineage>
</organism>
<reference evidence="2 3" key="1">
    <citation type="submission" date="2021-08" db="EMBL/GenBank/DDBJ databases">
        <title>Nocardioides bacterium WL0053 sp. nov., isolated from the sediment.</title>
        <authorList>
            <person name="Wang L."/>
            <person name="Zhang D."/>
            <person name="Zhang A."/>
        </authorList>
    </citation>
    <scope>NUCLEOTIDE SEQUENCE [LARGE SCALE GENOMIC DNA]</scope>
    <source>
        <strain evidence="2 3">WL0053</strain>
    </source>
</reference>
<protein>
    <submittedName>
        <fullName evidence="2">DUF4307 domain-containing protein</fullName>
    </submittedName>
</protein>
<sequence length="134" mass="14527">MTDLATRYGTGRRSRRPLLVAASAVLAAVFLGWLVWVILYHGRPLVQSELVTYDVRGQHAAEARVTVVRRSADVEASCLLRASASDHSVVGELSFPVGPSVPETATLTRVVRTEREATSVELLGCVAEGQAQRR</sequence>